<dbReference type="Pfam" id="PF13517">
    <property type="entry name" value="FG-GAP_3"/>
    <property type="match status" value="1"/>
</dbReference>
<dbReference type="InterPro" id="IPR000595">
    <property type="entry name" value="cNMP-bd_dom"/>
</dbReference>
<name>A0A7W7SX07_9ACTN</name>
<keyword evidence="2" id="KW-1015">Disulfide bond</keyword>
<evidence type="ECO:0000259" key="4">
    <source>
        <dbReference type="PROSITE" id="PS50042"/>
    </source>
</evidence>
<dbReference type="InterPro" id="IPR013320">
    <property type="entry name" value="ConA-like_dom_sf"/>
</dbReference>
<dbReference type="RefSeq" id="WP_184538124.1">
    <property type="nucleotide sequence ID" value="NZ_JACHJW010000001.1"/>
</dbReference>
<sequence>MAQAKRSGKPVEATAAATPTSTMTANPDGTVAVHQSAAPTRKRVGKAWKPLDATLVRHGDGRITPVTSLHEITLSGGGTGPMATMVSGDRSLELSLPFPLPKPSLTGATATYPNVLSGVDLQVTVNREGGFSHVLVVRDATAATHPALSQLTLTTKAQGFTLGTDKAGNITGRDRAGKEVLFAPAATMWDSASGTAASAAQGTASTAKAPGSRAKVARIGTNLRAGRIDLTPDRSMLTSPATTYPVFIDPTFNWASAGAAKSGWSTISRDHPASNFWKKTPDPDGRMQVGNSGSQWSHTLVNFPVPTGTLAGAVINSATFKITNTYSYSCTAKKVNLYAPAATLTSSNATWNHWKNVSYGSIVDQKEFAYGYSNSCKAAAASFDVTPEIRNNVTAGKSSQTLILTADNEANDVWGWKKFLETSPTLTILYNHKPNKPAGLTTSPQTSCTAATPTTVGDGPVSLYAPASDRNGGVLGVSFKLWKTADSTETPIASSNPNLLTYSSGSTAVLVIPAATLLAAAGGSVTGFSWKVQTTDFNMTSDWSDTCRFDYDPTRAGPPVVTPPAEQTTIGQGATFTIAPPSGSIPAGYSYQLNDSAPLTVTATSGNASVTVTPTRFTNTLTVTSLSAGGNFGETASVTFNSAPSAVAADADMNGDGTADLVTTGGINGLPSGLWLGAGKSGASVNTNITNIGANGNGVAGSKSPSDFNSAKAITGRFTGTGLQDVLIYYPAGADQGSTGILRANGDGSVIQAQLNDNRFGIDPALLTDEDGNWPLQLANAGDSRGLGSPFPDLIGTSGDAAAGYHLTYYLNGGWPAGYVEVIRTTAITPTGGTDWDSWTISTAQLTSGTSMFLWHRATGALHLWTNLAFNTETGQLTYTPYALSTNWNAGATHSLRAADINNDGTADLWTIGAGAHSGAWLVTNLTAGTGTISAQASQALITSNYTWPMNDGSSGTVTTATETTSGKTLTATGNAVWRTGDLFSPSILLNTDATGTNIDHSGTGHLTSNEALIDTTKSFSISVWVKPTGQGGVIVSEDGAHSSRFILWNNEVDNTWRFGMAAGDANTWVYTQAVTPAGTALGVWTHLIATYNAGNRTLALYVNGSLKATAQYTNTPTWPATGKFVVGRFLYLGAPAAYYSGQISNLQVWNTALTPSQVNASNTQPSGSLVPFGATKWTPPGTTQKVVEIYAADPTGNLWRYPKNGNTVGEPRLMATGWNQFTTVGIADWDHDGYQDVLVRDNTTCKLQVFLGTADDLSPQPTELGIGWCNHTIFGVGDWNQDGHQDVITVDKANSNMYYYPGDLTGGTGARVFMGNGWGTGYSPYGLADVNSDGIPDIVTRMSTTDTLRLYDFPGSTGRQIGTGWNGYTFFGIADFDDDNELELIVRHDATGILWRYGDMWDQSPEAVREMISGGW</sequence>
<keyword evidence="6" id="KW-1185">Reference proteome</keyword>
<dbReference type="PANTHER" id="PTHR44103">
    <property type="entry name" value="PROPROTEIN CONVERTASE P"/>
    <property type="match status" value="1"/>
</dbReference>
<dbReference type="PANTHER" id="PTHR44103:SF1">
    <property type="entry name" value="PROPROTEIN CONVERTASE P"/>
    <property type="match status" value="1"/>
</dbReference>
<gene>
    <name evidence="5" type="ORF">FHR38_005859</name>
</gene>
<proteinExistence type="predicted"/>
<keyword evidence="1" id="KW-0732">Signal</keyword>
<dbReference type="PROSITE" id="PS50042">
    <property type="entry name" value="CNMP_BINDING_3"/>
    <property type="match status" value="1"/>
</dbReference>
<comment type="caution">
    <text evidence="5">The sequence shown here is derived from an EMBL/GenBank/DDBJ whole genome shotgun (WGS) entry which is preliminary data.</text>
</comment>
<feature type="compositionally biased region" description="Low complexity" evidence="3">
    <location>
        <begin position="13"/>
        <end position="25"/>
    </location>
</feature>
<dbReference type="InterPro" id="IPR006558">
    <property type="entry name" value="LamG-like"/>
</dbReference>
<dbReference type="Gene3D" id="2.60.120.200">
    <property type="match status" value="1"/>
</dbReference>
<feature type="region of interest" description="Disordered" evidence="3">
    <location>
        <begin position="1"/>
        <end position="28"/>
    </location>
</feature>
<dbReference type="InterPro" id="IPR028994">
    <property type="entry name" value="Integrin_alpha_N"/>
</dbReference>
<organism evidence="5 6">
    <name type="scientific">Micromonospora polyrhachis</name>
    <dbReference type="NCBI Taxonomy" id="1282883"/>
    <lineage>
        <taxon>Bacteria</taxon>
        <taxon>Bacillati</taxon>
        <taxon>Actinomycetota</taxon>
        <taxon>Actinomycetes</taxon>
        <taxon>Micromonosporales</taxon>
        <taxon>Micromonosporaceae</taxon>
        <taxon>Micromonospora</taxon>
    </lineage>
</organism>
<evidence type="ECO:0000256" key="2">
    <source>
        <dbReference type="ARBA" id="ARBA00023157"/>
    </source>
</evidence>
<dbReference type="InterPro" id="IPR013517">
    <property type="entry name" value="FG-GAP"/>
</dbReference>
<protein>
    <recommendedName>
        <fullName evidence="4">Cyclic nucleotide-binding domain-containing protein</fullName>
    </recommendedName>
</protein>
<dbReference type="EMBL" id="JACHJW010000001">
    <property type="protein sequence ID" value="MBB4962126.1"/>
    <property type="molecule type" value="Genomic_DNA"/>
</dbReference>
<reference evidence="5 6" key="1">
    <citation type="submission" date="2020-08" db="EMBL/GenBank/DDBJ databases">
        <title>Sequencing the genomes of 1000 actinobacteria strains.</title>
        <authorList>
            <person name="Klenk H.-P."/>
        </authorList>
    </citation>
    <scope>NUCLEOTIDE SEQUENCE [LARGE SCALE GENOMIC DNA]</scope>
    <source>
        <strain evidence="5 6">DSM 45886</strain>
    </source>
</reference>
<dbReference type="SUPFAM" id="SSF69318">
    <property type="entry name" value="Integrin alpha N-terminal domain"/>
    <property type="match status" value="2"/>
</dbReference>
<accession>A0A7W7SX07</accession>
<dbReference type="Pfam" id="PF13385">
    <property type="entry name" value="Laminin_G_3"/>
    <property type="match status" value="1"/>
</dbReference>
<dbReference type="Proteomes" id="UP000578819">
    <property type="component" value="Unassembled WGS sequence"/>
</dbReference>
<feature type="domain" description="Cyclic nucleotide-binding" evidence="4">
    <location>
        <begin position="605"/>
        <end position="651"/>
    </location>
</feature>
<dbReference type="SMART" id="SM00560">
    <property type="entry name" value="LamGL"/>
    <property type="match status" value="1"/>
</dbReference>
<evidence type="ECO:0000256" key="3">
    <source>
        <dbReference type="SAM" id="MobiDB-lite"/>
    </source>
</evidence>
<dbReference type="SUPFAM" id="SSF49899">
    <property type="entry name" value="Concanavalin A-like lectins/glucanases"/>
    <property type="match status" value="1"/>
</dbReference>
<evidence type="ECO:0000256" key="1">
    <source>
        <dbReference type="ARBA" id="ARBA00022729"/>
    </source>
</evidence>
<dbReference type="Gene3D" id="2.130.10.130">
    <property type="entry name" value="Integrin alpha, N-terminal"/>
    <property type="match status" value="1"/>
</dbReference>
<evidence type="ECO:0000313" key="6">
    <source>
        <dbReference type="Proteomes" id="UP000578819"/>
    </source>
</evidence>
<evidence type="ECO:0000313" key="5">
    <source>
        <dbReference type="EMBL" id="MBB4962126.1"/>
    </source>
</evidence>